<dbReference type="Proteomes" id="UP000030184">
    <property type="component" value="Unassembled WGS sequence"/>
</dbReference>
<feature type="domain" description="Outer membrane protein beta-barrel" evidence="1">
    <location>
        <begin position="30"/>
        <end position="208"/>
    </location>
</feature>
<gene>
    <name evidence="2" type="ORF">JCM19301_224</name>
    <name evidence="3" type="ORF">JCM19302_2813</name>
    <name evidence="4" type="ORF">JCM19538_1806</name>
</gene>
<evidence type="ECO:0000313" key="4">
    <source>
        <dbReference type="EMBL" id="GAL88817.1"/>
    </source>
</evidence>
<evidence type="ECO:0000313" key="5">
    <source>
        <dbReference type="Proteomes" id="UP000029646"/>
    </source>
</evidence>
<dbReference type="EMBL" id="BBNY01000005">
    <property type="protein sequence ID" value="GAL88817.1"/>
    <property type="molecule type" value="Genomic_DNA"/>
</dbReference>
<accession>A0A090W1Y2</accession>
<sequence>MKQPCVVLIFSLFTTLIFSQEITSKVVDSLYKEDQFYIGTTYNLLGNKPKDAGLKQNSFSLGFHLGYIKDMPINKRRNKSIGIGLGYSTNSYIQNMLIQQDNTGSFNYSIIDDNLVSFTKNKFSEHVLELPIEYRWRTSTATSYKFWRIYTGVKLGYVFANRSKFIGSLGELKYNNIEDFNTFQYGLTLSVGYNTWNVFIYYGLHPIFSDTAQLNGENLDMNTVKIGLIFYVL</sequence>
<dbReference type="Proteomes" id="UP000029646">
    <property type="component" value="Unassembled WGS sequence"/>
</dbReference>
<dbReference type="eggNOG" id="ENOG502ZCAE">
    <property type="taxonomic scope" value="Bacteria"/>
</dbReference>
<dbReference type="InterPro" id="IPR025665">
    <property type="entry name" value="Beta-barrel_OMP_2"/>
</dbReference>
<dbReference type="OrthoDB" id="959017at2"/>
<dbReference type="Pfam" id="PF13568">
    <property type="entry name" value="OMP_b-brl_2"/>
    <property type="match status" value="1"/>
</dbReference>
<name>A0A090W1Y2_9FLAO</name>
<protein>
    <recommendedName>
        <fullName evidence="1">Outer membrane protein beta-barrel domain-containing protein</fullName>
    </recommendedName>
</protein>
<organism evidence="3 5">
    <name type="scientific">Jejuia pallidilutea</name>
    <dbReference type="NCBI Taxonomy" id="504487"/>
    <lineage>
        <taxon>Bacteria</taxon>
        <taxon>Pseudomonadati</taxon>
        <taxon>Bacteroidota</taxon>
        <taxon>Flavobacteriia</taxon>
        <taxon>Flavobacteriales</taxon>
        <taxon>Flavobacteriaceae</taxon>
        <taxon>Jejuia</taxon>
    </lineage>
</organism>
<evidence type="ECO:0000313" key="2">
    <source>
        <dbReference type="EMBL" id="GAL68284.1"/>
    </source>
</evidence>
<dbReference type="STRING" id="504487.JCM19538_1806"/>
<evidence type="ECO:0000313" key="3">
    <source>
        <dbReference type="EMBL" id="GAL70238.1"/>
    </source>
</evidence>
<keyword evidence="6" id="KW-1185">Reference proteome</keyword>
<dbReference type="RefSeq" id="WP_042245350.1">
    <property type="nucleotide sequence ID" value="NZ_BBNR01000018.1"/>
</dbReference>
<evidence type="ECO:0000313" key="6">
    <source>
        <dbReference type="Proteomes" id="UP000030184"/>
    </source>
</evidence>
<dbReference type="EMBL" id="BBNS01000004">
    <property type="protein sequence ID" value="GAL70238.1"/>
    <property type="molecule type" value="Genomic_DNA"/>
</dbReference>
<proteinExistence type="predicted"/>
<evidence type="ECO:0000259" key="1">
    <source>
        <dbReference type="Pfam" id="PF13568"/>
    </source>
</evidence>
<comment type="caution">
    <text evidence="3">The sequence shown here is derived from an EMBL/GenBank/DDBJ whole genome shotgun (WGS) entry which is preliminary data.</text>
</comment>
<dbReference type="AlphaFoldDB" id="A0A090W1Y2"/>
<dbReference type="Proteomes" id="UP000029641">
    <property type="component" value="Unassembled WGS sequence"/>
</dbReference>
<dbReference type="EMBL" id="BBNR01000018">
    <property type="protein sequence ID" value="GAL68284.1"/>
    <property type="molecule type" value="Genomic_DNA"/>
</dbReference>
<reference evidence="6" key="1">
    <citation type="journal article" date="2014" name="Genome Announc.">
        <title>Draft Genome Sequence of Marine Flavobacterium Jejuia pallidilutea Strain 11shimoA1 and Pigmentation Mutants.</title>
        <authorList>
            <person name="Takatani N."/>
            <person name="Nakanishi M."/>
            <person name="Meirelles P."/>
            <person name="Mino S."/>
            <person name="Suda W."/>
            <person name="Oshima K."/>
            <person name="Hattori M."/>
            <person name="Ohkuma M."/>
            <person name="Hosokawa M."/>
            <person name="Miyashita K."/>
            <person name="Thompson F.L."/>
            <person name="Niwa A."/>
            <person name="Sawabe T."/>
            <person name="Sawabe T."/>
        </authorList>
    </citation>
    <scope>NUCLEOTIDE SEQUENCE [LARGE SCALE GENOMIC DNA]</scope>
    <source>
        <strain evidence="6">JCM 19538</strain>
    </source>
</reference>